<name>A0ABW7MRE8_9FLAO</name>
<dbReference type="InterPro" id="IPR011659">
    <property type="entry name" value="WD40"/>
</dbReference>
<gene>
    <name evidence="7" type="ORF">V8G56_11755</name>
</gene>
<dbReference type="InterPro" id="IPR006664">
    <property type="entry name" value="OMP_bac"/>
</dbReference>
<feature type="domain" description="OmpA-like" evidence="6">
    <location>
        <begin position="513"/>
        <end position="637"/>
    </location>
</feature>
<dbReference type="PRINTS" id="PR01021">
    <property type="entry name" value="OMPADOMAIN"/>
</dbReference>
<dbReference type="Pfam" id="PF00691">
    <property type="entry name" value="OmpA"/>
    <property type="match status" value="1"/>
</dbReference>
<dbReference type="Proteomes" id="UP001610104">
    <property type="component" value="Unassembled WGS sequence"/>
</dbReference>
<keyword evidence="5" id="KW-0812">Transmembrane</keyword>
<feature type="transmembrane region" description="Helical" evidence="5">
    <location>
        <begin position="7"/>
        <end position="24"/>
    </location>
</feature>
<evidence type="ECO:0000259" key="6">
    <source>
        <dbReference type="PROSITE" id="PS51123"/>
    </source>
</evidence>
<dbReference type="SUPFAM" id="SSF82171">
    <property type="entry name" value="DPP6 N-terminal domain-like"/>
    <property type="match status" value="1"/>
</dbReference>
<comment type="caution">
    <text evidence="7">The sequence shown here is derived from an EMBL/GenBank/DDBJ whole genome shotgun (WGS) entry which is preliminary data.</text>
</comment>
<accession>A0ABW7MRE8</accession>
<dbReference type="InterPro" id="IPR011990">
    <property type="entry name" value="TPR-like_helical_dom_sf"/>
</dbReference>
<dbReference type="CDD" id="cd07185">
    <property type="entry name" value="OmpA_C-like"/>
    <property type="match status" value="1"/>
</dbReference>
<dbReference type="Gene3D" id="3.30.1330.60">
    <property type="entry name" value="OmpA-like domain"/>
    <property type="match status" value="1"/>
</dbReference>
<evidence type="ECO:0000256" key="5">
    <source>
        <dbReference type="SAM" id="Phobius"/>
    </source>
</evidence>
<organism evidence="7 8">
    <name type="scientific">Gaetbulibacter aquiaggeris</name>
    <dbReference type="NCBI Taxonomy" id="1735373"/>
    <lineage>
        <taxon>Bacteria</taxon>
        <taxon>Pseudomonadati</taxon>
        <taxon>Bacteroidota</taxon>
        <taxon>Flavobacteriia</taxon>
        <taxon>Flavobacteriales</taxon>
        <taxon>Flavobacteriaceae</taxon>
        <taxon>Gaetbulibacter</taxon>
    </lineage>
</organism>
<dbReference type="Gene3D" id="2.60.40.1120">
    <property type="entry name" value="Carboxypeptidase-like, regulatory domain"/>
    <property type="match status" value="1"/>
</dbReference>
<dbReference type="EMBL" id="JBAWKC010000004">
    <property type="protein sequence ID" value="MFH6769416.1"/>
    <property type="molecule type" value="Genomic_DNA"/>
</dbReference>
<dbReference type="Gene3D" id="2.120.10.30">
    <property type="entry name" value="TolB, C-terminal domain"/>
    <property type="match status" value="1"/>
</dbReference>
<evidence type="ECO:0000256" key="2">
    <source>
        <dbReference type="ARBA" id="ARBA00023136"/>
    </source>
</evidence>
<dbReference type="SUPFAM" id="SSF103088">
    <property type="entry name" value="OmpA-like"/>
    <property type="match status" value="1"/>
</dbReference>
<dbReference type="PROSITE" id="PS51123">
    <property type="entry name" value="OMPA_2"/>
    <property type="match status" value="1"/>
</dbReference>
<dbReference type="PANTHER" id="PTHR30329:SF21">
    <property type="entry name" value="LIPOPROTEIN YIAD-RELATED"/>
    <property type="match status" value="1"/>
</dbReference>
<evidence type="ECO:0000256" key="4">
    <source>
        <dbReference type="PROSITE-ProRule" id="PRU00473"/>
    </source>
</evidence>
<sequence>MKSKTHILIYIIVLINFTVFAQYGKQKKADSLFNKFSFVDASEVYKDLIEKDFNKDYSVRQLADSYAYMRNPDSAAVYYKKAVEQNNVPTEYYYKYAQALRGIKEYKESRIWLRKFKDAGGKIDNNKFLKDADFITTIFNTKQQYFLKDVKFNSKFSDFGAYVHNGLTYFTSSRDEGVSTKHIYGWNKEPFLDIYVKAENDTIVDHKSKIKGKINSTYHDGPLTMTNDGKTIYFSRNNYNKNGLAKDKAGISNLKIYKASLINGIWDNIEEVPFNNDEYSTGHPSLNSDNTKLYFASDRHGGIGGSDIYYVDLKSDGTYGDPQNLGNVVNTDKNEVFPFINNENVLFFSSNGHQGLGLLDIFVTTKDQNDIITGVLNLGVPVNSSKDDFSFFMSEDGTSGFFASNRDGGVGSDDIYAYNRILPLKVEGTVTDIINNKPVIGAKITIFDANNNQIAYLETDENGHYEINIDRDADYKIVSSQTKYVDDSKTFTSKNVPKSTTSITTNLSLNPVQDVFVLAELNTIYFDFEKYNIRKDAALELDKIVNMMQKDYPNMIIRIESYADSRGTIKFNDWLSQARAKATNDYLISKGIDASRITKYEGFGERILLNGCDGSINCEEKDHQLNRRTEFIVIQMQ</sequence>
<dbReference type="Pfam" id="PF13620">
    <property type="entry name" value="CarboxypepD_reg"/>
    <property type="match status" value="1"/>
</dbReference>
<dbReference type="Gene3D" id="1.25.40.10">
    <property type="entry name" value="Tetratricopeptide repeat domain"/>
    <property type="match status" value="1"/>
</dbReference>
<evidence type="ECO:0000256" key="1">
    <source>
        <dbReference type="ARBA" id="ARBA00004442"/>
    </source>
</evidence>
<keyword evidence="2 4" id="KW-0472">Membrane</keyword>
<keyword evidence="5" id="KW-1133">Transmembrane helix</keyword>
<dbReference type="InterPro" id="IPR011042">
    <property type="entry name" value="6-blade_b-propeller_TolB-like"/>
</dbReference>
<keyword evidence="8" id="KW-1185">Reference proteome</keyword>
<reference evidence="7 8" key="1">
    <citation type="submission" date="2024-02" db="EMBL/GenBank/DDBJ databases">
        <title>A Gaetbulibacter species isolated from tidal flats and genomic insights of their niches.</title>
        <authorList>
            <person name="Ye Y."/>
        </authorList>
    </citation>
    <scope>NUCLEOTIDE SEQUENCE [LARGE SCALE GENOMIC DNA]</scope>
    <source>
        <strain evidence="7 8">KEM-8</strain>
    </source>
</reference>
<evidence type="ECO:0000313" key="8">
    <source>
        <dbReference type="Proteomes" id="UP001610104"/>
    </source>
</evidence>
<dbReference type="InterPro" id="IPR008969">
    <property type="entry name" value="CarboxyPept-like_regulatory"/>
</dbReference>
<dbReference type="PANTHER" id="PTHR30329">
    <property type="entry name" value="STATOR ELEMENT OF FLAGELLAR MOTOR COMPLEX"/>
    <property type="match status" value="1"/>
</dbReference>
<comment type="subcellular location">
    <subcellularLocation>
        <location evidence="1">Cell outer membrane</location>
    </subcellularLocation>
</comment>
<dbReference type="SUPFAM" id="SSF48452">
    <property type="entry name" value="TPR-like"/>
    <property type="match status" value="1"/>
</dbReference>
<keyword evidence="3" id="KW-0998">Cell outer membrane</keyword>
<dbReference type="InterPro" id="IPR036737">
    <property type="entry name" value="OmpA-like_sf"/>
</dbReference>
<dbReference type="Pfam" id="PF07676">
    <property type="entry name" value="PD40"/>
    <property type="match status" value="2"/>
</dbReference>
<proteinExistence type="predicted"/>
<dbReference type="SUPFAM" id="SSF49464">
    <property type="entry name" value="Carboxypeptidase regulatory domain-like"/>
    <property type="match status" value="1"/>
</dbReference>
<evidence type="ECO:0000256" key="3">
    <source>
        <dbReference type="ARBA" id="ARBA00023237"/>
    </source>
</evidence>
<dbReference type="InterPro" id="IPR050330">
    <property type="entry name" value="Bact_OuterMem_StrucFunc"/>
</dbReference>
<dbReference type="RefSeq" id="WP_395438654.1">
    <property type="nucleotide sequence ID" value="NZ_JBAWKC010000004.1"/>
</dbReference>
<protein>
    <submittedName>
        <fullName evidence="7">OmpA family protein</fullName>
    </submittedName>
</protein>
<dbReference type="InterPro" id="IPR006665">
    <property type="entry name" value="OmpA-like"/>
</dbReference>
<evidence type="ECO:0000313" key="7">
    <source>
        <dbReference type="EMBL" id="MFH6769416.1"/>
    </source>
</evidence>